<sequence length="186" mass="21256">MNTACPRSIEDRQVALQPFPEQSFLVKDMERTPEGKITEAQFKKLVTRANILPGNQYSLYEMTGRIQREFCYCMERYVFFYKNSDPMAPQFNAAVQDLLTCLDFAEKYRSTGSDINPTASQRPYSWQVSSSQLTEGMANPNDMLELRKDMVTFSQEKNRSASTLLAVYGLLNLTAIGLLIYIARSK</sequence>
<dbReference type="EMBL" id="MN739107">
    <property type="protein sequence ID" value="QHS89184.1"/>
    <property type="molecule type" value="Genomic_DNA"/>
</dbReference>
<dbReference type="AlphaFoldDB" id="A0A6C0BBL0"/>
<evidence type="ECO:0000313" key="2">
    <source>
        <dbReference type="EMBL" id="QHS89184.1"/>
    </source>
</evidence>
<keyword evidence="1" id="KW-0812">Transmembrane</keyword>
<organism evidence="2">
    <name type="scientific">viral metagenome</name>
    <dbReference type="NCBI Taxonomy" id="1070528"/>
    <lineage>
        <taxon>unclassified sequences</taxon>
        <taxon>metagenomes</taxon>
        <taxon>organismal metagenomes</taxon>
    </lineage>
</organism>
<protein>
    <submittedName>
        <fullName evidence="2">Uncharacterized protein</fullName>
    </submittedName>
</protein>
<evidence type="ECO:0000256" key="1">
    <source>
        <dbReference type="SAM" id="Phobius"/>
    </source>
</evidence>
<name>A0A6C0BBL0_9ZZZZ</name>
<keyword evidence="1" id="KW-1133">Transmembrane helix</keyword>
<reference evidence="2" key="1">
    <citation type="journal article" date="2020" name="Nature">
        <title>Giant virus diversity and host interactions through global metagenomics.</title>
        <authorList>
            <person name="Schulz F."/>
            <person name="Roux S."/>
            <person name="Paez-Espino D."/>
            <person name="Jungbluth S."/>
            <person name="Walsh D.A."/>
            <person name="Denef V.J."/>
            <person name="McMahon K.D."/>
            <person name="Konstantinidis K.T."/>
            <person name="Eloe-Fadrosh E.A."/>
            <person name="Kyrpides N.C."/>
            <person name="Woyke T."/>
        </authorList>
    </citation>
    <scope>NUCLEOTIDE SEQUENCE</scope>
    <source>
        <strain evidence="2">GVMAG-M-3300010158-60</strain>
    </source>
</reference>
<accession>A0A6C0BBL0</accession>
<proteinExistence type="predicted"/>
<keyword evidence="1" id="KW-0472">Membrane</keyword>
<feature type="transmembrane region" description="Helical" evidence="1">
    <location>
        <begin position="164"/>
        <end position="183"/>
    </location>
</feature>